<dbReference type="InterPro" id="IPR012312">
    <property type="entry name" value="Hemerythrin-like"/>
</dbReference>
<keyword evidence="3" id="KW-0479">Metal-binding</keyword>
<dbReference type="CDD" id="cd12107">
    <property type="entry name" value="Hemerythrin"/>
    <property type="match status" value="1"/>
</dbReference>
<evidence type="ECO:0000256" key="3">
    <source>
        <dbReference type="ARBA" id="ARBA00022723"/>
    </source>
</evidence>
<gene>
    <name evidence="6" type="ORF">ENJ12_05085</name>
</gene>
<proteinExistence type="inferred from homology"/>
<dbReference type="InterPro" id="IPR050669">
    <property type="entry name" value="Hemerythrin"/>
</dbReference>
<dbReference type="Proteomes" id="UP000886339">
    <property type="component" value="Unassembled WGS sequence"/>
</dbReference>
<dbReference type="NCBIfam" id="NF033749">
    <property type="entry name" value="bact_hemeryth"/>
    <property type="match status" value="1"/>
</dbReference>
<evidence type="ECO:0000259" key="5">
    <source>
        <dbReference type="Pfam" id="PF01814"/>
    </source>
</evidence>
<dbReference type="GO" id="GO:0005344">
    <property type="term" value="F:oxygen carrier activity"/>
    <property type="evidence" value="ECO:0007669"/>
    <property type="project" value="UniProtKB-KW"/>
</dbReference>
<dbReference type="InterPro" id="IPR035938">
    <property type="entry name" value="Hemerythrin-like_sf"/>
</dbReference>
<dbReference type="Gene3D" id="1.20.120.50">
    <property type="entry name" value="Hemerythrin-like"/>
    <property type="match status" value="1"/>
</dbReference>
<dbReference type="Pfam" id="PF01814">
    <property type="entry name" value="Hemerythrin"/>
    <property type="match status" value="1"/>
</dbReference>
<sequence>MTAFLTWNKDWLLGIDALDSQHKVLADRLNRLVVECRHTGAAPTEKNGHSRDLLARLFQELYITTKEHFSFEEALMCAEDYPGLAAHAREHVMLIAELKSTFVNGVKEGRCKLDPEFLQALKSWLIAHVTHSDREFAEFLKEKNRSVPATSQSEH</sequence>
<dbReference type="PANTHER" id="PTHR37164:SF1">
    <property type="entry name" value="BACTERIOHEMERYTHRIN"/>
    <property type="match status" value="1"/>
</dbReference>
<dbReference type="InterPro" id="IPR016131">
    <property type="entry name" value="Haemerythrin_Fe_BS"/>
</dbReference>
<dbReference type="EMBL" id="DRLF01000181">
    <property type="protein sequence ID" value="HEC06200.1"/>
    <property type="molecule type" value="Genomic_DNA"/>
</dbReference>
<accession>A0A831WBB8</accession>
<comment type="similarity">
    <text evidence="1">Belongs to the hemerythrin family.</text>
</comment>
<comment type="caution">
    <text evidence="6">The sequence shown here is derived from an EMBL/GenBank/DDBJ whole genome shotgun (WGS) entry which is preliminary data.</text>
</comment>
<evidence type="ECO:0000313" key="6">
    <source>
        <dbReference type="EMBL" id="HEC06200.1"/>
    </source>
</evidence>
<dbReference type="SUPFAM" id="SSF47188">
    <property type="entry name" value="Hemerythrin-like"/>
    <property type="match status" value="1"/>
</dbReference>
<evidence type="ECO:0000256" key="1">
    <source>
        <dbReference type="ARBA" id="ARBA00010587"/>
    </source>
</evidence>
<dbReference type="PANTHER" id="PTHR37164">
    <property type="entry name" value="BACTERIOHEMERYTHRIN"/>
    <property type="match status" value="1"/>
</dbReference>
<feature type="domain" description="Hemerythrin-like" evidence="5">
    <location>
        <begin position="14"/>
        <end position="138"/>
    </location>
</feature>
<dbReference type="NCBIfam" id="TIGR02481">
    <property type="entry name" value="hemeryth_dom"/>
    <property type="match status" value="1"/>
</dbReference>
<dbReference type="InterPro" id="IPR012827">
    <property type="entry name" value="Hemerythrin_metal-bd"/>
</dbReference>
<dbReference type="GO" id="GO:0046872">
    <property type="term" value="F:metal ion binding"/>
    <property type="evidence" value="ECO:0007669"/>
    <property type="project" value="UniProtKB-KW"/>
</dbReference>
<dbReference type="AlphaFoldDB" id="A0A831WBB8"/>
<keyword evidence="2" id="KW-0561">Oxygen transport</keyword>
<evidence type="ECO:0000256" key="2">
    <source>
        <dbReference type="ARBA" id="ARBA00022621"/>
    </source>
</evidence>
<dbReference type="PROSITE" id="PS00550">
    <property type="entry name" value="HEMERYTHRINS"/>
    <property type="match status" value="1"/>
</dbReference>
<keyword evidence="4" id="KW-0408">Iron</keyword>
<evidence type="ECO:0000256" key="4">
    <source>
        <dbReference type="ARBA" id="ARBA00023004"/>
    </source>
</evidence>
<protein>
    <submittedName>
        <fullName evidence="6">Bacteriohemerythrin</fullName>
    </submittedName>
</protein>
<reference evidence="6" key="1">
    <citation type="journal article" date="2020" name="mSystems">
        <title>Genome- and Community-Level Interaction Insights into Carbon Utilization and Element Cycling Functions of Hydrothermarchaeota in Hydrothermal Sediment.</title>
        <authorList>
            <person name="Zhou Z."/>
            <person name="Liu Y."/>
            <person name="Xu W."/>
            <person name="Pan J."/>
            <person name="Luo Z.H."/>
            <person name="Li M."/>
        </authorList>
    </citation>
    <scope>NUCLEOTIDE SEQUENCE [LARGE SCALE GENOMIC DNA]</scope>
    <source>
        <strain evidence="6">HyVt-458</strain>
    </source>
</reference>
<organism evidence="6">
    <name type="scientific">Thiolapillus brandeum</name>
    <dbReference type="NCBI Taxonomy" id="1076588"/>
    <lineage>
        <taxon>Bacteria</taxon>
        <taxon>Pseudomonadati</taxon>
        <taxon>Pseudomonadota</taxon>
        <taxon>Gammaproteobacteria</taxon>
        <taxon>Chromatiales</taxon>
        <taxon>Sedimenticolaceae</taxon>
        <taxon>Thiolapillus</taxon>
    </lineage>
</organism>
<name>A0A831WBB8_9GAMM</name>
<keyword evidence="2" id="KW-0813">Transport</keyword>